<gene>
    <name evidence="1" type="ORF">ACOLOM_LOCUS945</name>
</gene>
<evidence type="ECO:0000313" key="2">
    <source>
        <dbReference type="Proteomes" id="UP000789525"/>
    </source>
</evidence>
<proteinExistence type="predicted"/>
<accession>A0ACA9K6P7</accession>
<reference evidence="1" key="1">
    <citation type="submission" date="2021-06" db="EMBL/GenBank/DDBJ databases">
        <authorList>
            <person name="Kallberg Y."/>
            <person name="Tangrot J."/>
            <person name="Rosling A."/>
        </authorList>
    </citation>
    <scope>NUCLEOTIDE SEQUENCE</scope>
    <source>
        <strain evidence="1">CL356</strain>
    </source>
</reference>
<keyword evidence="2" id="KW-1185">Reference proteome</keyword>
<comment type="caution">
    <text evidence="1">The sequence shown here is derived from an EMBL/GenBank/DDBJ whole genome shotgun (WGS) entry which is preliminary data.</text>
</comment>
<dbReference type="Proteomes" id="UP000789525">
    <property type="component" value="Unassembled WGS sequence"/>
</dbReference>
<sequence length="102" mass="12122">MDRLVNDFKFEFYPNWQNLSIDTRKHCHYSDETKCVTLYFAANGYPLTEFNFVGQSIFYIHKRDNALKIGYSIGNVKWPCDEFLEDSEHEKDKSEEKPEEIG</sequence>
<dbReference type="EMBL" id="CAJVPT010001049">
    <property type="protein sequence ID" value="CAG8455596.1"/>
    <property type="molecule type" value="Genomic_DNA"/>
</dbReference>
<organism evidence="1 2">
    <name type="scientific">Acaulospora colombiana</name>
    <dbReference type="NCBI Taxonomy" id="27376"/>
    <lineage>
        <taxon>Eukaryota</taxon>
        <taxon>Fungi</taxon>
        <taxon>Fungi incertae sedis</taxon>
        <taxon>Mucoromycota</taxon>
        <taxon>Glomeromycotina</taxon>
        <taxon>Glomeromycetes</taxon>
        <taxon>Diversisporales</taxon>
        <taxon>Acaulosporaceae</taxon>
        <taxon>Acaulospora</taxon>
    </lineage>
</organism>
<protein>
    <submittedName>
        <fullName evidence="1">12_t:CDS:1</fullName>
    </submittedName>
</protein>
<evidence type="ECO:0000313" key="1">
    <source>
        <dbReference type="EMBL" id="CAG8455596.1"/>
    </source>
</evidence>
<name>A0ACA9K6P7_9GLOM</name>